<keyword evidence="3 7" id="KW-0963">Cytoplasm</keyword>
<keyword evidence="7 8" id="KW-0131">Cell cycle</keyword>
<feature type="binding site" evidence="7">
    <location>
        <begin position="122"/>
        <end position="128"/>
    </location>
    <ligand>
        <name>ATP</name>
        <dbReference type="ChEBI" id="CHEBI:30616"/>
    </ligand>
</feature>
<dbReference type="InterPro" id="IPR004101">
    <property type="entry name" value="Mur_ligase_C"/>
</dbReference>
<dbReference type="GO" id="GO:0009252">
    <property type="term" value="P:peptidoglycan biosynthetic process"/>
    <property type="evidence" value="ECO:0007669"/>
    <property type="project" value="UniProtKB-UniRule"/>
</dbReference>
<dbReference type="InterPro" id="IPR005762">
    <property type="entry name" value="MurD"/>
</dbReference>
<organism evidence="11 12">
    <name type="scientific">Desulfacinum infernum DSM 9756</name>
    <dbReference type="NCBI Taxonomy" id="1121391"/>
    <lineage>
        <taxon>Bacteria</taxon>
        <taxon>Pseudomonadati</taxon>
        <taxon>Thermodesulfobacteriota</taxon>
        <taxon>Syntrophobacteria</taxon>
        <taxon>Syntrophobacterales</taxon>
        <taxon>Syntrophobacteraceae</taxon>
        <taxon>Desulfacinum</taxon>
    </lineage>
</organism>
<comment type="catalytic activity">
    <reaction evidence="7 8">
        <text>UDP-N-acetyl-alpha-D-muramoyl-L-alanine + D-glutamate + ATP = UDP-N-acetyl-alpha-D-muramoyl-L-alanyl-D-glutamate + ADP + phosphate + H(+)</text>
        <dbReference type="Rhea" id="RHEA:16429"/>
        <dbReference type="ChEBI" id="CHEBI:15378"/>
        <dbReference type="ChEBI" id="CHEBI:29986"/>
        <dbReference type="ChEBI" id="CHEBI:30616"/>
        <dbReference type="ChEBI" id="CHEBI:43474"/>
        <dbReference type="ChEBI" id="CHEBI:83898"/>
        <dbReference type="ChEBI" id="CHEBI:83900"/>
        <dbReference type="ChEBI" id="CHEBI:456216"/>
        <dbReference type="EC" id="6.3.2.9"/>
    </reaction>
</comment>
<dbReference type="InterPro" id="IPR013221">
    <property type="entry name" value="Mur_ligase_cen"/>
</dbReference>
<dbReference type="GO" id="GO:0051301">
    <property type="term" value="P:cell division"/>
    <property type="evidence" value="ECO:0007669"/>
    <property type="project" value="UniProtKB-KW"/>
</dbReference>
<keyword evidence="6 7" id="KW-0067">ATP-binding</keyword>
<protein>
    <recommendedName>
        <fullName evidence="7 8">UDP-N-acetylmuramoylalanine--D-glutamate ligase</fullName>
        <ecNumber evidence="7 8">6.3.2.9</ecNumber>
    </recommendedName>
    <alternativeName>
        <fullName evidence="7">D-glutamic acid-adding enzyme</fullName>
    </alternativeName>
    <alternativeName>
        <fullName evidence="7">UDP-N-acetylmuramoyl-L-alanyl-D-glutamate synthetase</fullName>
    </alternativeName>
</protein>
<dbReference type="Pfam" id="PF02875">
    <property type="entry name" value="Mur_ligase_C"/>
    <property type="match status" value="1"/>
</dbReference>
<keyword evidence="7 8" id="KW-0133">Cell shape</keyword>
<evidence type="ECO:0000313" key="12">
    <source>
        <dbReference type="Proteomes" id="UP000184076"/>
    </source>
</evidence>
<dbReference type="AlphaFoldDB" id="A0A1M5H640"/>
<dbReference type="Gene3D" id="3.40.50.720">
    <property type="entry name" value="NAD(P)-binding Rossmann-like Domain"/>
    <property type="match status" value="1"/>
</dbReference>
<dbReference type="RefSeq" id="WP_073041417.1">
    <property type="nucleotide sequence ID" value="NZ_FQVB01000042.1"/>
</dbReference>
<evidence type="ECO:0000259" key="10">
    <source>
        <dbReference type="Pfam" id="PF08245"/>
    </source>
</evidence>
<dbReference type="SUPFAM" id="SSF53244">
    <property type="entry name" value="MurD-like peptide ligases, peptide-binding domain"/>
    <property type="match status" value="1"/>
</dbReference>
<dbReference type="InterPro" id="IPR036615">
    <property type="entry name" value="Mur_ligase_C_dom_sf"/>
</dbReference>
<dbReference type="Pfam" id="PF08245">
    <property type="entry name" value="Mur_ligase_M"/>
    <property type="match status" value="1"/>
</dbReference>
<reference evidence="12" key="1">
    <citation type="submission" date="2016-11" db="EMBL/GenBank/DDBJ databases">
        <authorList>
            <person name="Varghese N."/>
            <person name="Submissions S."/>
        </authorList>
    </citation>
    <scope>NUCLEOTIDE SEQUENCE [LARGE SCALE GENOMIC DNA]</scope>
    <source>
        <strain evidence="12">DSM 9756</strain>
    </source>
</reference>
<evidence type="ECO:0000256" key="8">
    <source>
        <dbReference type="RuleBase" id="RU003664"/>
    </source>
</evidence>
<evidence type="ECO:0000256" key="7">
    <source>
        <dbReference type="HAMAP-Rule" id="MF_00639"/>
    </source>
</evidence>
<keyword evidence="4 7" id="KW-0436">Ligase</keyword>
<feature type="domain" description="Mur ligase central" evidence="10">
    <location>
        <begin position="120"/>
        <end position="304"/>
    </location>
</feature>
<dbReference type="GO" id="GO:0008360">
    <property type="term" value="P:regulation of cell shape"/>
    <property type="evidence" value="ECO:0007669"/>
    <property type="project" value="UniProtKB-KW"/>
</dbReference>
<dbReference type="InterPro" id="IPR036565">
    <property type="entry name" value="Mur-like_cat_sf"/>
</dbReference>
<dbReference type="PANTHER" id="PTHR43692">
    <property type="entry name" value="UDP-N-ACETYLMURAMOYLALANINE--D-GLUTAMATE LIGASE"/>
    <property type="match status" value="1"/>
</dbReference>
<comment type="function">
    <text evidence="7 8">Cell wall formation. Catalyzes the addition of glutamate to the nucleotide precursor UDP-N-acetylmuramoyl-L-alanine (UMA).</text>
</comment>
<dbReference type="GO" id="GO:0008764">
    <property type="term" value="F:UDP-N-acetylmuramoylalanine-D-glutamate ligase activity"/>
    <property type="evidence" value="ECO:0007669"/>
    <property type="project" value="UniProtKB-UniRule"/>
</dbReference>
<comment type="pathway">
    <text evidence="2 7 8">Cell wall biogenesis; peptidoglycan biosynthesis.</text>
</comment>
<dbReference type="SUPFAM" id="SSF51984">
    <property type="entry name" value="MurCD N-terminal domain"/>
    <property type="match status" value="1"/>
</dbReference>
<dbReference type="SUPFAM" id="SSF53623">
    <property type="entry name" value="MurD-like peptide ligases, catalytic domain"/>
    <property type="match status" value="1"/>
</dbReference>
<evidence type="ECO:0000256" key="2">
    <source>
        <dbReference type="ARBA" id="ARBA00004752"/>
    </source>
</evidence>
<keyword evidence="7 8" id="KW-0132">Cell division</keyword>
<comment type="subcellular location">
    <subcellularLocation>
        <location evidence="1 7 8">Cytoplasm</location>
    </subcellularLocation>
</comment>
<evidence type="ECO:0000256" key="4">
    <source>
        <dbReference type="ARBA" id="ARBA00022598"/>
    </source>
</evidence>
<name>A0A1M5H640_9BACT</name>
<comment type="similarity">
    <text evidence="7">Belongs to the MurCDEF family.</text>
</comment>
<gene>
    <name evidence="7" type="primary">murD</name>
    <name evidence="11" type="ORF">SAMN02745206_03285</name>
</gene>
<dbReference type="NCBIfam" id="TIGR01087">
    <property type="entry name" value="murD"/>
    <property type="match status" value="1"/>
</dbReference>
<dbReference type="PANTHER" id="PTHR43692:SF1">
    <property type="entry name" value="UDP-N-ACETYLMURAMOYLALANINE--D-GLUTAMATE LIGASE"/>
    <property type="match status" value="1"/>
</dbReference>
<keyword evidence="5 7" id="KW-0547">Nucleotide-binding</keyword>
<dbReference type="UniPathway" id="UPA00219"/>
<dbReference type="Gene3D" id="3.90.190.20">
    <property type="entry name" value="Mur ligase, C-terminal domain"/>
    <property type="match status" value="1"/>
</dbReference>
<keyword evidence="12" id="KW-1185">Reference proteome</keyword>
<dbReference type="EC" id="6.3.2.9" evidence="7 8"/>
<dbReference type="GO" id="GO:0071555">
    <property type="term" value="P:cell wall organization"/>
    <property type="evidence" value="ECO:0007669"/>
    <property type="project" value="UniProtKB-KW"/>
</dbReference>
<keyword evidence="7 8" id="KW-0961">Cell wall biogenesis/degradation</keyword>
<dbReference type="Proteomes" id="UP000184076">
    <property type="component" value="Unassembled WGS sequence"/>
</dbReference>
<dbReference type="HAMAP" id="MF_00639">
    <property type="entry name" value="MurD"/>
    <property type="match status" value="1"/>
</dbReference>
<dbReference type="EMBL" id="FQVB01000042">
    <property type="protein sequence ID" value="SHG11202.1"/>
    <property type="molecule type" value="Genomic_DNA"/>
</dbReference>
<evidence type="ECO:0000259" key="9">
    <source>
        <dbReference type="Pfam" id="PF02875"/>
    </source>
</evidence>
<evidence type="ECO:0000256" key="5">
    <source>
        <dbReference type="ARBA" id="ARBA00022741"/>
    </source>
</evidence>
<dbReference type="STRING" id="1121391.SAMN02745206_03285"/>
<dbReference type="Pfam" id="PF21799">
    <property type="entry name" value="MurD-like_N"/>
    <property type="match status" value="1"/>
</dbReference>
<dbReference type="GO" id="GO:0005737">
    <property type="term" value="C:cytoplasm"/>
    <property type="evidence" value="ECO:0007669"/>
    <property type="project" value="UniProtKB-SubCell"/>
</dbReference>
<accession>A0A1M5H640</accession>
<keyword evidence="7 8" id="KW-0573">Peptidoglycan synthesis</keyword>
<evidence type="ECO:0000256" key="1">
    <source>
        <dbReference type="ARBA" id="ARBA00004496"/>
    </source>
</evidence>
<feature type="domain" description="Mur ligase C-terminal" evidence="9">
    <location>
        <begin position="326"/>
        <end position="436"/>
    </location>
</feature>
<dbReference type="Gene3D" id="3.40.1190.10">
    <property type="entry name" value="Mur-like, catalytic domain"/>
    <property type="match status" value="1"/>
</dbReference>
<sequence>MNANPATLSERRKTLLVVGLGVSGRAACRWGLRQGYRVHGTDAATQEALREALAPLEKEGAAFSLGEHRLQDFLEADLIVVSPGVPLNLPALEAARRTGVEIIGELEWAWRYCRAPVAAVTGTNGKTTTTELIGAFLKEGGMRAFVGGNLGTPLCHWLAETGNAPSEGAVDWCVLEVSSFQLDTASTFAPTIGVVLNVTPDHLDRYPDFDAYAASKFSMFRESPGVPQTAVLNGDDPVCRTWAEGLKARVLFFSRSDPEAAASVAEGRLLISLPDQPKKTFDLSRWALKGVHNLENLMAASLVASLCGVDPDAVQRTIDSFRPSAHRMEWIATVNGVRFVNDSKGTNVGAVAKALESCEAPVVLLMGGRAKGTDFRSLGPLCREKVRFLVAFGEAGPQVAADLSPFVETVTVENLDQAFREALRRARPGDTVLLSPGCASFDQYANYAERGEHFRQLVEGLKD</sequence>
<evidence type="ECO:0000256" key="6">
    <source>
        <dbReference type="ARBA" id="ARBA00022840"/>
    </source>
</evidence>
<evidence type="ECO:0000313" key="11">
    <source>
        <dbReference type="EMBL" id="SHG11202.1"/>
    </source>
</evidence>
<evidence type="ECO:0000256" key="3">
    <source>
        <dbReference type="ARBA" id="ARBA00022490"/>
    </source>
</evidence>
<dbReference type="GO" id="GO:0005524">
    <property type="term" value="F:ATP binding"/>
    <property type="evidence" value="ECO:0007669"/>
    <property type="project" value="UniProtKB-UniRule"/>
</dbReference>
<proteinExistence type="inferred from homology"/>